<feature type="transmembrane region" description="Helical" evidence="3">
    <location>
        <begin position="203"/>
        <end position="224"/>
    </location>
</feature>
<evidence type="ECO:0008006" key="6">
    <source>
        <dbReference type="Google" id="ProtNLM"/>
    </source>
</evidence>
<keyword evidence="3" id="KW-0812">Transmembrane</keyword>
<proteinExistence type="inferred from homology"/>
<comment type="caution">
    <text evidence="4">The sequence shown here is derived from an EMBL/GenBank/DDBJ whole genome shotgun (WGS) entry which is preliminary data.</text>
</comment>
<evidence type="ECO:0000256" key="3">
    <source>
        <dbReference type="SAM" id="Phobius"/>
    </source>
</evidence>
<organism evidence="4 5">
    <name type="scientific">Crotalaria pallida</name>
    <name type="common">Smooth rattlebox</name>
    <name type="synonym">Crotalaria striata</name>
    <dbReference type="NCBI Taxonomy" id="3830"/>
    <lineage>
        <taxon>Eukaryota</taxon>
        <taxon>Viridiplantae</taxon>
        <taxon>Streptophyta</taxon>
        <taxon>Embryophyta</taxon>
        <taxon>Tracheophyta</taxon>
        <taxon>Spermatophyta</taxon>
        <taxon>Magnoliopsida</taxon>
        <taxon>eudicotyledons</taxon>
        <taxon>Gunneridae</taxon>
        <taxon>Pentapetalae</taxon>
        <taxon>rosids</taxon>
        <taxon>fabids</taxon>
        <taxon>Fabales</taxon>
        <taxon>Fabaceae</taxon>
        <taxon>Papilionoideae</taxon>
        <taxon>50 kb inversion clade</taxon>
        <taxon>genistoids sensu lato</taxon>
        <taxon>core genistoids</taxon>
        <taxon>Crotalarieae</taxon>
        <taxon>Crotalaria</taxon>
    </lineage>
</organism>
<keyword evidence="5" id="KW-1185">Reference proteome</keyword>
<name>A0AAN9E715_CROPI</name>
<evidence type="ECO:0000313" key="5">
    <source>
        <dbReference type="Proteomes" id="UP001372338"/>
    </source>
</evidence>
<evidence type="ECO:0000313" key="4">
    <source>
        <dbReference type="EMBL" id="KAK7246432.1"/>
    </source>
</evidence>
<dbReference type="EMBL" id="JAYWIO010000008">
    <property type="protein sequence ID" value="KAK7246432.1"/>
    <property type="molecule type" value="Genomic_DNA"/>
</dbReference>
<accession>A0AAN9E715</accession>
<dbReference type="GO" id="GO:0019216">
    <property type="term" value="P:regulation of lipid metabolic process"/>
    <property type="evidence" value="ECO:0007669"/>
    <property type="project" value="TreeGrafter"/>
</dbReference>
<dbReference type="GO" id="GO:0005739">
    <property type="term" value="C:mitochondrion"/>
    <property type="evidence" value="ECO:0007669"/>
    <property type="project" value="TreeGrafter"/>
</dbReference>
<keyword evidence="3" id="KW-0472">Membrane</keyword>
<dbReference type="PANTHER" id="PTHR12499:SF0">
    <property type="entry name" value="OPTIC ATROPHY 3 PROTEIN"/>
    <property type="match status" value="1"/>
</dbReference>
<keyword evidence="2" id="KW-0175">Coiled coil</keyword>
<comment type="similarity">
    <text evidence="1">Belongs to the OPA3 family.</text>
</comment>
<dbReference type="PANTHER" id="PTHR12499">
    <property type="entry name" value="OPTIC ATROPHY 3 PROTEIN OPA3"/>
    <property type="match status" value="1"/>
</dbReference>
<dbReference type="AlphaFoldDB" id="A0AAN9E715"/>
<gene>
    <name evidence="4" type="ORF">RIF29_41300</name>
</gene>
<keyword evidence="3" id="KW-1133">Transmembrane helix</keyword>
<dbReference type="Proteomes" id="UP001372338">
    <property type="component" value="Unassembled WGS sequence"/>
</dbReference>
<sequence>MVLPLMKLGTLALKTVSKPIASRLKKQAALHPRFRQLIVDMAQANHQMTTKMQRRIYGHATDVTIHPLNEEKAIQNAVDLIGELFVFSVGVVVLIFEVQRSARSEARKEELRKQELGAVKQGSEDLAKEVELLKEKIQELEQLARGRGLSGVLNFRHNSNTESGKANGKHFMSFIHLSIATESVEGIFVFKQYRKGIREKKTLFSVLSFYLFNLYISVSPSTFLNIEKLDSLFSVEILDSKSEGF</sequence>
<evidence type="ECO:0000256" key="1">
    <source>
        <dbReference type="ARBA" id="ARBA00007584"/>
    </source>
</evidence>
<evidence type="ECO:0000256" key="2">
    <source>
        <dbReference type="ARBA" id="ARBA00023054"/>
    </source>
</evidence>
<feature type="transmembrane region" description="Helical" evidence="3">
    <location>
        <begin position="80"/>
        <end position="98"/>
    </location>
</feature>
<dbReference type="InterPro" id="IPR010754">
    <property type="entry name" value="OPA3-like"/>
</dbReference>
<dbReference type="Pfam" id="PF07047">
    <property type="entry name" value="OPA3"/>
    <property type="match status" value="1"/>
</dbReference>
<protein>
    <recommendedName>
        <fullName evidence="6">OPA3-like protein</fullName>
    </recommendedName>
</protein>
<reference evidence="4 5" key="1">
    <citation type="submission" date="2024-01" db="EMBL/GenBank/DDBJ databases">
        <title>The genomes of 5 underutilized Papilionoideae crops provide insights into root nodulation and disease resistanc.</title>
        <authorList>
            <person name="Yuan L."/>
        </authorList>
    </citation>
    <scope>NUCLEOTIDE SEQUENCE [LARGE SCALE GENOMIC DNA]</scope>
    <source>
        <strain evidence="4">ZHUSHIDOU_FW_LH</strain>
        <tissue evidence="4">Leaf</tissue>
    </source>
</reference>